<dbReference type="PANTHER" id="PTHR13016:SF0">
    <property type="entry name" value="AMME SYNDROME CANDIDATE GENE 1 PROTEIN"/>
    <property type="match status" value="1"/>
</dbReference>
<comment type="caution">
    <text evidence="2">The sequence shown here is derived from an EMBL/GenBank/DDBJ whole genome shotgun (WGS) entry which is preliminary data.</text>
</comment>
<evidence type="ECO:0000313" key="3">
    <source>
        <dbReference type="Proteomes" id="UP000567293"/>
    </source>
</evidence>
<dbReference type="InterPro" id="IPR027623">
    <property type="entry name" value="AmmeMemoSam_A"/>
</dbReference>
<dbReference type="Gene3D" id="3.30.1490.150">
    <property type="entry name" value="Hypothetical protein ph0010, domain 2"/>
    <property type="match status" value="1"/>
</dbReference>
<dbReference type="SUPFAM" id="SSF143447">
    <property type="entry name" value="AMMECR1-like"/>
    <property type="match status" value="1"/>
</dbReference>
<evidence type="ECO:0000259" key="1">
    <source>
        <dbReference type="PROSITE" id="PS51112"/>
    </source>
</evidence>
<name>A0A7V8NXE0_9BACT</name>
<dbReference type="InterPro" id="IPR023473">
    <property type="entry name" value="AMMECR1"/>
</dbReference>
<dbReference type="PANTHER" id="PTHR13016">
    <property type="entry name" value="AMMECR1 HOMOLOG"/>
    <property type="match status" value="1"/>
</dbReference>
<dbReference type="InterPro" id="IPR027485">
    <property type="entry name" value="AMMECR1_N"/>
</dbReference>
<sequence>MLCLSEAERRAALELARQAIREAVSHRGLPDVIPSDGVFSERCGVFVTLHVEGRLQGCIGVTEPSEPLGQAIVRCSVSAALEDPRFTPLKESQLEELNVEISLLSALTPIVPEAIEIGRHGLLVVNHGQRGLLLPKVATEHRLTREQFLEETCRKAGLPRGAWKDADTRIFGFSCEVISDDSPAAGD</sequence>
<dbReference type="Gene3D" id="3.30.700.20">
    <property type="entry name" value="Hypothetical protein ph0010, domain 1"/>
    <property type="match status" value="1"/>
</dbReference>
<reference evidence="2" key="1">
    <citation type="submission" date="2020-06" db="EMBL/GenBank/DDBJ databases">
        <title>Legume-microbial interactions unlock mineral nutrients during tropical forest succession.</title>
        <authorList>
            <person name="Epihov D.Z."/>
        </authorList>
    </citation>
    <scope>NUCLEOTIDE SEQUENCE [LARGE SCALE GENOMIC DNA]</scope>
    <source>
        <strain evidence="2">Pan2503</strain>
    </source>
</reference>
<dbReference type="AlphaFoldDB" id="A0A7V8NXE0"/>
<dbReference type="EMBL" id="JACDQQ010002751">
    <property type="protein sequence ID" value="MBA0088930.1"/>
    <property type="molecule type" value="Genomic_DNA"/>
</dbReference>
<organism evidence="2 3">
    <name type="scientific">Candidatus Acidiferrum panamense</name>
    <dbReference type="NCBI Taxonomy" id="2741543"/>
    <lineage>
        <taxon>Bacteria</taxon>
        <taxon>Pseudomonadati</taxon>
        <taxon>Acidobacteriota</taxon>
        <taxon>Terriglobia</taxon>
        <taxon>Candidatus Acidiferrales</taxon>
        <taxon>Candidatus Acidiferrum</taxon>
    </lineage>
</organism>
<dbReference type="NCBIfam" id="TIGR00296">
    <property type="entry name" value="TIGR00296 family protein"/>
    <property type="match status" value="1"/>
</dbReference>
<proteinExistence type="predicted"/>
<gene>
    <name evidence="2" type="primary">amrA</name>
    <name evidence="2" type="ORF">HRJ53_28410</name>
</gene>
<dbReference type="InterPro" id="IPR002733">
    <property type="entry name" value="AMMECR1_domain"/>
</dbReference>
<feature type="non-terminal residue" evidence="2">
    <location>
        <position position="187"/>
    </location>
</feature>
<keyword evidence="3" id="KW-1185">Reference proteome</keyword>
<dbReference type="NCBIfam" id="TIGR04335">
    <property type="entry name" value="AmmeMemoSam_A"/>
    <property type="match status" value="1"/>
</dbReference>
<feature type="domain" description="AMMECR1" evidence="1">
    <location>
        <begin position="7"/>
        <end position="187"/>
    </location>
</feature>
<evidence type="ECO:0000313" key="2">
    <source>
        <dbReference type="EMBL" id="MBA0088930.1"/>
    </source>
</evidence>
<accession>A0A7V8NXE0</accession>
<dbReference type="InterPro" id="IPR036071">
    <property type="entry name" value="AMMECR1_dom_sf"/>
</dbReference>
<dbReference type="Proteomes" id="UP000567293">
    <property type="component" value="Unassembled WGS sequence"/>
</dbReference>
<dbReference type="PROSITE" id="PS51112">
    <property type="entry name" value="AMMECR1"/>
    <property type="match status" value="1"/>
</dbReference>
<protein>
    <submittedName>
        <fullName evidence="2">AmmeMemoRadiSam system protein A</fullName>
    </submittedName>
</protein>
<dbReference type="Pfam" id="PF01871">
    <property type="entry name" value="AMMECR1"/>
    <property type="match status" value="1"/>
</dbReference>